<evidence type="ECO:0000256" key="3">
    <source>
        <dbReference type="ARBA" id="ARBA00022692"/>
    </source>
</evidence>
<sequence length="598" mass="64988">MFFMKSVRGKLTALFVAVSVVATLSVGGYFIYTTISDNDKLVQEYRQELSQHYDRELRLQTEGLVSSLNGIYARQQSGEFSEAQAKALALDVIRSVRYDEGKGYFFADEKNSGICVAHAGNRSAEGKMRRNEKDPNGVPYMENMWKEGQKDGGGFVDFSYPKPGETQSLPKRNYVMEFKPYGWIIGTGSWIDYIDAEAAKYTKENQEALYHKMLISAIIIIVVAAVMALLGVKIAQSFGDPISFVTGRLRKFSQGDYRAEPVDPAYVAREDEIGEMVEILKVLGTNMRQLMGSIRESAEQVASDAAQLNEMTSQSASASQQVAESITDVAGATNKQLTAIDDASQSMDVLMERIGGMAHNARRSAVETQQATEKAQNGNKVVIRTVKDMAHLSEVVGESARVVNSLGERSDTIGRITDTISGIAEQTNLLALNAAIEAARAGDAGRGFAVVADEIRKLAAQSEEAASQIASLIGQIQNETQQAVNSMNEGTENLALAKDSVEETGREFSDIVGLVEKIAGRSQQIASASKEATESAENCQSAIRDIENMSRTVVSNSETVSAATEEQSAAVHEMSTNSEQLAKMASMLQGEVQKFKVE</sequence>
<keyword evidence="5 8" id="KW-0472">Membrane</keyword>
<dbReference type="InterPro" id="IPR004089">
    <property type="entry name" value="MCPsignal_dom"/>
</dbReference>
<reference evidence="10 11" key="1">
    <citation type="submission" date="2016-10" db="EMBL/GenBank/DDBJ databases">
        <authorList>
            <person name="de Groot N.N."/>
        </authorList>
    </citation>
    <scope>NUCLEOTIDE SEQUENCE [LARGE SCALE GENOMIC DNA]</scope>
    <source>
        <strain evidence="10 11">S137</strain>
    </source>
</reference>
<comment type="subcellular location">
    <subcellularLocation>
        <location evidence="1">Cell membrane</location>
        <topology evidence="1">Multi-pass membrane protein</topology>
    </subcellularLocation>
</comment>
<dbReference type="GO" id="GO:0005886">
    <property type="term" value="C:plasma membrane"/>
    <property type="evidence" value="ECO:0007669"/>
    <property type="project" value="UniProtKB-SubCell"/>
</dbReference>
<feature type="domain" description="Methyl-accepting transducer" evidence="9">
    <location>
        <begin position="311"/>
        <end position="547"/>
    </location>
</feature>
<keyword evidence="6 7" id="KW-0807">Transducer</keyword>
<dbReference type="PANTHER" id="PTHR32089">
    <property type="entry name" value="METHYL-ACCEPTING CHEMOTAXIS PROTEIN MCPB"/>
    <property type="match status" value="1"/>
</dbReference>
<evidence type="ECO:0000313" key="11">
    <source>
        <dbReference type="Proteomes" id="UP000182412"/>
    </source>
</evidence>
<dbReference type="OrthoDB" id="9810264at2"/>
<dbReference type="GO" id="GO:0007165">
    <property type="term" value="P:signal transduction"/>
    <property type="evidence" value="ECO:0007669"/>
    <property type="project" value="UniProtKB-KW"/>
</dbReference>
<dbReference type="Gene3D" id="1.10.287.950">
    <property type="entry name" value="Methyl-accepting chemotaxis protein"/>
    <property type="match status" value="1"/>
</dbReference>
<evidence type="ECO:0000259" key="9">
    <source>
        <dbReference type="PROSITE" id="PS50111"/>
    </source>
</evidence>
<name>A0A1H0USM2_SELRU</name>
<proteinExistence type="predicted"/>
<evidence type="ECO:0000256" key="4">
    <source>
        <dbReference type="ARBA" id="ARBA00022989"/>
    </source>
</evidence>
<dbReference type="PANTHER" id="PTHR32089:SF112">
    <property type="entry name" value="LYSOZYME-LIKE PROTEIN-RELATED"/>
    <property type="match status" value="1"/>
</dbReference>
<dbReference type="AlphaFoldDB" id="A0A1H0USM2"/>
<dbReference type="Pfam" id="PF17200">
    <property type="entry name" value="sCache_2"/>
    <property type="match status" value="1"/>
</dbReference>
<dbReference type="SUPFAM" id="SSF58104">
    <property type="entry name" value="Methyl-accepting chemotaxis protein (MCP) signaling domain"/>
    <property type="match status" value="1"/>
</dbReference>
<accession>A0A1H0USM2</accession>
<dbReference type="Proteomes" id="UP000182412">
    <property type="component" value="Unassembled WGS sequence"/>
</dbReference>
<keyword evidence="3 8" id="KW-0812">Transmembrane</keyword>
<evidence type="ECO:0000256" key="2">
    <source>
        <dbReference type="ARBA" id="ARBA00022475"/>
    </source>
</evidence>
<keyword evidence="2" id="KW-1003">Cell membrane</keyword>
<evidence type="ECO:0000256" key="5">
    <source>
        <dbReference type="ARBA" id="ARBA00023136"/>
    </source>
</evidence>
<gene>
    <name evidence="10" type="ORF">SAMN05216366_1381</name>
</gene>
<evidence type="ECO:0000256" key="7">
    <source>
        <dbReference type="PROSITE-ProRule" id="PRU00284"/>
    </source>
</evidence>
<dbReference type="RefSeq" id="WP_081342580.1">
    <property type="nucleotide sequence ID" value="NZ_FNJQ01000038.1"/>
</dbReference>
<organism evidence="10 11">
    <name type="scientific">Selenomonas ruminantium</name>
    <dbReference type="NCBI Taxonomy" id="971"/>
    <lineage>
        <taxon>Bacteria</taxon>
        <taxon>Bacillati</taxon>
        <taxon>Bacillota</taxon>
        <taxon>Negativicutes</taxon>
        <taxon>Selenomonadales</taxon>
        <taxon>Selenomonadaceae</taxon>
        <taxon>Selenomonas</taxon>
    </lineage>
</organism>
<dbReference type="CDD" id="cd11386">
    <property type="entry name" value="MCP_signal"/>
    <property type="match status" value="1"/>
</dbReference>
<dbReference type="Gene3D" id="3.30.450.20">
    <property type="entry name" value="PAS domain"/>
    <property type="match status" value="1"/>
</dbReference>
<dbReference type="SMART" id="SM01049">
    <property type="entry name" value="Cache_2"/>
    <property type="match status" value="1"/>
</dbReference>
<dbReference type="EMBL" id="FNJQ01000038">
    <property type="protein sequence ID" value="SDP69289.1"/>
    <property type="molecule type" value="Genomic_DNA"/>
</dbReference>
<evidence type="ECO:0000256" key="1">
    <source>
        <dbReference type="ARBA" id="ARBA00004651"/>
    </source>
</evidence>
<dbReference type="InterPro" id="IPR033480">
    <property type="entry name" value="sCache_2"/>
</dbReference>
<evidence type="ECO:0000313" key="10">
    <source>
        <dbReference type="EMBL" id="SDP69289.1"/>
    </source>
</evidence>
<evidence type="ECO:0000256" key="8">
    <source>
        <dbReference type="SAM" id="Phobius"/>
    </source>
</evidence>
<dbReference type="PROSITE" id="PS50111">
    <property type="entry name" value="CHEMOTAXIS_TRANSDUC_2"/>
    <property type="match status" value="1"/>
</dbReference>
<protein>
    <submittedName>
        <fullName evidence="10">Methyl-accepting chemotaxis sensory transducer with Cache sensor</fullName>
    </submittedName>
</protein>
<keyword evidence="4 8" id="KW-1133">Transmembrane helix</keyword>
<dbReference type="SMART" id="SM00283">
    <property type="entry name" value="MA"/>
    <property type="match status" value="1"/>
</dbReference>
<feature type="transmembrane region" description="Helical" evidence="8">
    <location>
        <begin position="213"/>
        <end position="232"/>
    </location>
</feature>
<dbReference type="Pfam" id="PF00015">
    <property type="entry name" value="MCPsignal"/>
    <property type="match status" value="1"/>
</dbReference>
<evidence type="ECO:0000256" key="6">
    <source>
        <dbReference type="ARBA" id="ARBA00023224"/>
    </source>
</evidence>